<evidence type="ECO:0000259" key="3">
    <source>
        <dbReference type="Pfam" id="PF02397"/>
    </source>
</evidence>
<comment type="caution">
    <text evidence="4">The sequence shown here is derived from an EMBL/GenBank/DDBJ whole genome shotgun (WGS) entry which is preliminary data.</text>
</comment>
<protein>
    <submittedName>
        <fullName evidence="4">Putative undecaprenyl-phosphate N-acetylgalactosaminyl 1-phosphate transferase</fullName>
        <ecNumber evidence="4">2.7.8.-</ecNumber>
    </submittedName>
</protein>
<feature type="transmembrane region" description="Helical" evidence="2">
    <location>
        <begin position="209"/>
        <end position="227"/>
    </location>
</feature>
<feature type="domain" description="Bacterial sugar transferase" evidence="3">
    <location>
        <begin position="38"/>
        <end position="226"/>
    </location>
</feature>
<feature type="transmembrane region" description="Helical" evidence="2">
    <location>
        <begin position="44"/>
        <end position="64"/>
    </location>
</feature>
<gene>
    <name evidence="4" type="primary">tuaA</name>
    <name evidence="4" type="ORF">LASUN_16640</name>
</gene>
<sequence length="232" mass="27151">MQTEGHGRGDFQHYHSLKSNNTISKDQIEKRVFYHFFKRFFDELLSIIAIILLIPIFVITAILIKIDDPNGPIIYSQIRIGKDGHPFKMYKFRSMVINADRKLKVLLDRNDVDGAMFKMKSDPRVTRVGRVIRKYSIDELPQLINVIKGDMSLVGPRPPLRWELKKYTEYDKQRLLVIPGCTGLWQVGERNNVGFHEMVELDLKYIRKAGILFDFYILIKTITIMIFPNNAY</sequence>
<dbReference type="RefSeq" id="WP_070368066.1">
    <property type="nucleotide sequence ID" value="NZ_MIQE01000016.1"/>
</dbReference>
<proteinExistence type="inferred from homology"/>
<dbReference type="InterPro" id="IPR003362">
    <property type="entry name" value="Bact_transf"/>
</dbReference>
<keyword evidence="4" id="KW-0808">Transferase</keyword>
<accession>A0A1E7XBU6</accession>
<dbReference type="Pfam" id="PF02397">
    <property type="entry name" value="Bac_transf"/>
    <property type="match status" value="1"/>
</dbReference>
<organism evidence="4 5">
    <name type="scientific">Lentilactobacillus sunkii</name>
    <dbReference type="NCBI Taxonomy" id="481719"/>
    <lineage>
        <taxon>Bacteria</taxon>
        <taxon>Bacillati</taxon>
        <taxon>Bacillota</taxon>
        <taxon>Bacilli</taxon>
        <taxon>Lactobacillales</taxon>
        <taxon>Lactobacillaceae</taxon>
        <taxon>Lentilactobacillus</taxon>
    </lineage>
</organism>
<keyword evidence="2" id="KW-0812">Transmembrane</keyword>
<dbReference type="STRING" id="481719.LASUN_16640"/>
<dbReference type="Proteomes" id="UP000177010">
    <property type="component" value="Unassembled WGS sequence"/>
</dbReference>
<dbReference type="PANTHER" id="PTHR30576">
    <property type="entry name" value="COLANIC BIOSYNTHESIS UDP-GLUCOSE LIPID CARRIER TRANSFERASE"/>
    <property type="match status" value="1"/>
</dbReference>
<evidence type="ECO:0000256" key="1">
    <source>
        <dbReference type="ARBA" id="ARBA00006464"/>
    </source>
</evidence>
<name>A0A1E7XBU6_9LACO</name>
<dbReference type="EMBL" id="MIQE01000016">
    <property type="protein sequence ID" value="OFA10596.1"/>
    <property type="molecule type" value="Genomic_DNA"/>
</dbReference>
<dbReference type="AlphaFoldDB" id="A0A1E7XBU6"/>
<keyword evidence="2" id="KW-1133">Transmembrane helix</keyword>
<dbReference type="EC" id="2.7.8.-" evidence="4"/>
<evidence type="ECO:0000256" key="2">
    <source>
        <dbReference type="SAM" id="Phobius"/>
    </source>
</evidence>
<keyword evidence="2" id="KW-0472">Membrane</keyword>
<comment type="similarity">
    <text evidence="1">Belongs to the bacterial sugar transferase family.</text>
</comment>
<dbReference type="PANTHER" id="PTHR30576:SF10">
    <property type="entry name" value="SLL5057 PROTEIN"/>
    <property type="match status" value="1"/>
</dbReference>
<dbReference type="GO" id="GO:0016780">
    <property type="term" value="F:phosphotransferase activity, for other substituted phosphate groups"/>
    <property type="evidence" value="ECO:0007669"/>
    <property type="project" value="TreeGrafter"/>
</dbReference>
<reference evidence="4 5" key="1">
    <citation type="submission" date="2016-09" db="EMBL/GenBank/DDBJ databases">
        <title>Genome Sequence of Lactobacillus sunkii Strain CG01.</title>
        <authorList>
            <person name="Poehlein A."/>
            <person name="Gabris C."/>
            <person name="Bengelsdorf F.R."/>
            <person name="Duerre P."/>
            <person name="Daniel R."/>
        </authorList>
    </citation>
    <scope>NUCLEOTIDE SEQUENCE [LARGE SCALE GENOMIC DNA]</scope>
    <source>
        <strain evidence="4 5">CG_D</strain>
    </source>
</reference>
<evidence type="ECO:0000313" key="4">
    <source>
        <dbReference type="EMBL" id="OFA10596.1"/>
    </source>
</evidence>
<evidence type="ECO:0000313" key="5">
    <source>
        <dbReference type="Proteomes" id="UP000177010"/>
    </source>
</evidence>